<dbReference type="EMBL" id="JAKLTR010000007">
    <property type="protein sequence ID" value="MCG2615192.1"/>
    <property type="molecule type" value="Genomic_DNA"/>
</dbReference>
<dbReference type="PROSITE" id="PS51257">
    <property type="entry name" value="PROKAR_LIPOPROTEIN"/>
    <property type="match status" value="1"/>
</dbReference>
<name>A0ABS9KS87_9BACT</name>
<evidence type="ECO:0000313" key="2">
    <source>
        <dbReference type="EMBL" id="MCG2615192.1"/>
    </source>
</evidence>
<evidence type="ECO:0000256" key="1">
    <source>
        <dbReference type="SAM" id="SignalP"/>
    </source>
</evidence>
<feature type="chain" id="PRO_5047096012" description="Lipoprotein" evidence="1">
    <location>
        <begin position="27"/>
        <end position="178"/>
    </location>
</feature>
<gene>
    <name evidence="2" type="ORF">LZZ85_12905</name>
</gene>
<feature type="signal peptide" evidence="1">
    <location>
        <begin position="1"/>
        <end position="26"/>
    </location>
</feature>
<accession>A0ABS9KS87</accession>
<sequence length="178" mass="19617">MKQSFRRLVIASALMAVLFGCAKNNALDEPQAEENISLPALEKSYLFIGALNSSDVLKQESANKKTTRVAVGMRDNISRNVFRYYLYETNGNGQKTKEGFIASKEPIGSIDLHGLSFKHNEVVYVKPSTLSSQVSIASKIVFRTKPPQLIHRQDAALTDSVENGLQEAQDLSSGPSRK</sequence>
<evidence type="ECO:0008006" key="4">
    <source>
        <dbReference type="Google" id="ProtNLM"/>
    </source>
</evidence>
<reference evidence="2" key="1">
    <citation type="submission" date="2022-01" db="EMBL/GenBank/DDBJ databases">
        <authorList>
            <person name="Jo J.-H."/>
            <person name="Im W.-T."/>
        </authorList>
    </citation>
    <scope>NUCLEOTIDE SEQUENCE</scope>
    <source>
        <strain evidence="2">NA20</strain>
    </source>
</reference>
<proteinExistence type="predicted"/>
<keyword evidence="1" id="KW-0732">Signal</keyword>
<protein>
    <recommendedName>
        <fullName evidence="4">Lipoprotein</fullName>
    </recommendedName>
</protein>
<keyword evidence="3" id="KW-1185">Reference proteome</keyword>
<dbReference type="RefSeq" id="WP_237872322.1">
    <property type="nucleotide sequence ID" value="NZ_JAKLTR010000007.1"/>
</dbReference>
<organism evidence="2 3">
    <name type="scientific">Terrimonas ginsenosidimutans</name>
    <dbReference type="NCBI Taxonomy" id="2908004"/>
    <lineage>
        <taxon>Bacteria</taxon>
        <taxon>Pseudomonadati</taxon>
        <taxon>Bacteroidota</taxon>
        <taxon>Chitinophagia</taxon>
        <taxon>Chitinophagales</taxon>
        <taxon>Chitinophagaceae</taxon>
        <taxon>Terrimonas</taxon>
    </lineage>
</organism>
<evidence type="ECO:0000313" key="3">
    <source>
        <dbReference type="Proteomes" id="UP001165367"/>
    </source>
</evidence>
<dbReference type="Proteomes" id="UP001165367">
    <property type="component" value="Unassembled WGS sequence"/>
</dbReference>
<comment type="caution">
    <text evidence="2">The sequence shown here is derived from an EMBL/GenBank/DDBJ whole genome shotgun (WGS) entry which is preliminary data.</text>
</comment>